<dbReference type="InterPro" id="IPR009023">
    <property type="entry name" value="HMG_CoA_Rdtase_NAD(P)-bd_sf"/>
</dbReference>
<feature type="transmembrane region" description="Helical" evidence="7">
    <location>
        <begin position="1340"/>
        <end position="1367"/>
    </location>
</feature>
<dbReference type="KEGG" id="ptm:GSPATT00017877001"/>
<dbReference type="InterPro" id="IPR010122">
    <property type="entry name" value="HMG_CoA_synthase_euk"/>
</dbReference>
<evidence type="ECO:0000256" key="1">
    <source>
        <dbReference type="ARBA" id="ARBA00007061"/>
    </source>
</evidence>
<feature type="binding site" evidence="6">
    <location>
        <position position="242"/>
    </location>
    <ligand>
        <name>CoA</name>
        <dbReference type="ChEBI" id="CHEBI:57287"/>
    </ligand>
</feature>
<dbReference type="Gene3D" id="3.90.770.10">
    <property type="entry name" value="3-hydroxy-3-methylglutaryl-coenzyme A Reductase, Chain A, domain 2"/>
    <property type="match status" value="2"/>
</dbReference>
<dbReference type="SUPFAM" id="SSF55035">
    <property type="entry name" value="NAD-binding domain of HMG-CoA reductase"/>
    <property type="match status" value="1"/>
</dbReference>
<dbReference type="Gene3D" id="1.10.287.70">
    <property type="match status" value="1"/>
</dbReference>
<organism evidence="9 10">
    <name type="scientific">Paramecium tetraurelia</name>
    <dbReference type="NCBI Taxonomy" id="5888"/>
    <lineage>
        <taxon>Eukaryota</taxon>
        <taxon>Sar</taxon>
        <taxon>Alveolata</taxon>
        <taxon>Ciliophora</taxon>
        <taxon>Intramacronucleata</taxon>
        <taxon>Oligohymenophorea</taxon>
        <taxon>Peniculida</taxon>
        <taxon>Parameciidae</taxon>
        <taxon>Paramecium</taxon>
    </lineage>
</organism>
<dbReference type="eggNOG" id="KOG1393">
    <property type="taxonomic scope" value="Eukaryota"/>
</dbReference>
<dbReference type="GO" id="GO:0015936">
    <property type="term" value="P:coenzyme A metabolic process"/>
    <property type="evidence" value="ECO:0007669"/>
    <property type="project" value="InterPro"/>
</dbReference>
<dbReference type="GO" id="GO:0006084">
    <property type="term" value="P:acetyl-CoA metabolic process"/>
    <property type="evidence" value="ECO:0000318"/>
    <property type="project" value="GO_Central"/>
</dbReference>
<dbReference type="InterPro" id="IPR000595">
    <property type="entry name" value="cNMP-bd_dom"/>
</dbReference>
<dbReference type="SUPFAM" id="SSF53901">
    <property type="entry name" value="Thiolase-like"/>
    <property type="match status" value="2"/>
</dbReference>
<dbReference type="FunFam" id="3.90.770.10:FF:000006">
    <property type="entry name" value="Uncharacterized protein"/>
    <property type="match status" value="1"/>
</dbReference>
<dbReference type="Pfam" id="PF00368">
    <property type="entry name" value="HMG-CoA_red"/>
    <property type="match status" value="1"/>
</dbReference>
<dbReference type="InterPro" id="IPR018490">
    <property type="entry name" value="cNMP-bd_dom_sf"/>
</dbReference>
<dbReference type="InterPro" id="IPR013528">
    <property type="entry name" value="HMG_CoA_synth_N"/>
</dbReference>
<feature type="transmembrane region" description="Helical" evidence="7">
    <location>
        <begin position="1447"/>
        <end position="1463"/>
    </location>
</feature>
<dbReference type="SUPFAM" id="SSF81324">
    <property type="entry name" value="Voltage-gated potassium channels"/>
    <property type="match status" value="1"/>
</dbReference>
<dbReference type="HOGENOM" id="CLU_233053_0_0_1"/>
<sequence length="2056" mass="236790">MKAINVGIEAIEIYFPKTYVNQAELELFDNVSQGKYTVGLGQVNMAFVRPFEDVNTMALTVVTNLLEKNQINPALIGRLEVGTESLLDKSKSTKTTLMRLFGDNTNIEGVTSINACYGGTNALFNTINWMQSEAWDGRYGLVVCTDIAVYAKGSARTTGGAGAIAMLIAPNATFTIDPIRTTYMKDNYDFYKPNFHSEYPTVDGQLSIQSYLQSIDNCIQSYYKKNNNLDADFYCFHSPFHKMVQKSFLRVKLNESFVQKGDTGFTFQNFNEKQSQMLKFYQNDWLNKAFPSCLLSRELGNIYTGALYAGLASLIETQDDLINKRIMMFSYGSGCAASLFFLRCNKSTRMMKQNSKVQERLQQRIRISCIEYDHIMQQREINYNKHSQQYQPKQVDLYPGTFYLKSIDDKYRREYLVHKQIQLNQTSDILVLDESRSNKKIQQIRDQMTNNNSTIDQTSQQTQKQYNQLWTGFYKKTIQQRLDQLEKTMNVNVEPFKDGGLSLQNANLMVENCIGKISYPLGLGLNFLINGQCYSVPMAIEEPSVIAAASAAAKTISEAGVGFQTYSSRPVMMGQIQLLDVSNYSKIECLIDSNRQTIINRGNQACQSMVKRGGGVEDVKCRNLSQGQCSVDIFINVCDSMGANLVNTVLEFIAPLIAEITGTRIGIKILTNLCMNRKVTAQFTLDIDKMNYKSLSGKDVAKLMLEAYQFADLDIYRAVTHNKGIINGIEAVCNATGQDARAVNASLHGYASMSGQYKPLSQYKIVDNKFIGELTVPISVGTQGGVLPQNPLYSQILSILDYPDSQKLAEIIVSVGLASNFAALRALAVEGIQKGHMTLHARNIAIASGIPEHLVDEAVLFMKNRNSFNKQTALEFLKAYNVFFEIGKAKGKQMKAFCTFSGSFDMIGTQEKVDLHVVFECDQNKINLNYADDSTMNRQIFGLKGQEWLKNLFSVLNTVKINKEAELYQSNNLTSKLKLLAILINLLSFNMLSLDFERAKNFILNQKPCLGGAVSLKYGLSLMNELMHIFEYNIDQFIGFPQLRQALMAELNNVILAHVKSFELLQQAKQGQFNCEEFLCTRQKRLSCTMMLLCDCISLKSFNPSIIEEIKLLGRVIEIQMTLTRDTQKWNKSTLSEPNMYTYWLIANQKLILGENKEILSSFYNEHNRLLMSLIQELEKNISPQLSHLKDQAMNAIQLFYKPRFILKQISDSNHQNKDLHPSGPRLTFDQEQLQRYQFQQIDSNTSLHPHKMTNTIHCDSIMIKQDVSKQLTRKRKSEFKIGLNRTSFLRTINRNSLVQKFKNILLMRSYVLSKENKYLLLQDWWQKPTKRNQYAHNRIPFIISGSHVSIILTIWSLFIQIVTLWITPFMISFQQEISIFKVIFLFIVFQVFFDAFLKINSPLIVNGETIYDKTERIKDFFKKSLLEDLMYIATLIVSFFPIFDNIQLKGTICIIIIFISYKKLNQNYESLYEILYLKGQYHYAIDVMSLIILIFSYAHVMACIWHYVGEISMDQGQSWLIQRNLQNSAVWERYNTSFYWATMTMSTVGYGDITPTNQFETLAANLMMILSSCMFGYSISQIGMILKSQYELQQKYKRSIIIMNAFMKNSQVNLQIQSRIRNYLKYQCETEANENKDDINKIVADLPIGLKQELVQDVQMNIMKKIKILNNQFSQSTLKQLSQYLIEFKFTPGDVIYHRNDSNDQSLYYIQEGIVNIYEENSQKLLQSLKAGDTFGEYQFFTGFQTQTSVRSQGFTKIFKLNRSSILQLLNQNSKDFQRFHHIKDNIIFNKNFQIVQKNCNFCKMSNHINIDCPLLSYKPDILQRIKKAELQPTIQKRVFIERNNEKVRCLMLHAAIKDTVEEYKANLSTTQIDVDMKLFSTYATKDLNSHCQKESLLDKQMPKSPPVAPLKKNNSFLIRQRNQSQQKKVNLFVNLKSVVRDSDRQLKSESEDDQLNNSPKNQVSQQFLIDLNDCQMNHFDDQFQTTDFNIDRLMNYFGYMPMSNVIYALRKYEKMYKYSKVKTINYPESESRKFSIPLYYSRRESINELLKEKY</sequence>
<dbReference type="InterPro" id="IPR004553">
    <property type="entry name" value="HMG_CoA_Rdtase_bac-typ"/>
</dbReference>
<feature type="active site" description="Proton donor/acceptor" evidence="5">
    <location>
        <position position="84"/>
    </location>
</feature>
<dbReference type="InterPro" id="IPR016039">
    <property type="entry name" value="Thiolase-like"/>
</dbReference>
<dbReference type="SMART" id="SM00100">
    <property type="entry name" value="cNMP"/>
    <property type="match status" value="1"/>
</dbReference>
<dbReference type="InterPro" id="IPR013746">
    <property type="entry name" value="HMG_CoA_synt_C_dom"/>
</dbReference>
<comment type="similarity">
    <text evidence="2">Belongs to the HMG-CoA reductase family.</text>
</comment>
<dbReference type="eggNOG" id="KOG0500">
    <property type="taxonomic scope" value="Eukaryota"/>
</dbReference>
<dbReference type="GO" id="GO:0010142">
    <property type="term" value="P:farnesyl diphosphate biosynthetic process, mevalonate pathway"/>
    <property type="evidence" value="ECO:0000318"/>
    <property type="project" value="GO_Central"/>
</dbReference>
<name>A0DKI0_PARTE</name>
<dbReference type="InParanoid" id="A0DKI0"/>
<dbReference type="PANTHER" id="PTHR43323:SF2">
    <property type="entry name" value="HYDROXYMETHYLGLUTARYL-COA SYNTHASE"/>
    <property type="match status" value="1"/>
</dbReference>
<dbReference type="PROSITE" id="PS50065">
    <property type="entry name" value="HMG_COA_REDUCTASE_4"/>
    <property type="match status" value="1"/>
</dbReference>
<proteinExistence type="inferred from homology"/>
<dbReference type="Proteomes" id="UP000000600">
    <property type="component" value="Unassembled WGS sequence"/>
</dbReference>
<dbReference type="GO" id="GO:0004420">
    <property type="term" value="F:hydroxymethylglutaryl-CoA reductase (NADPH) activity"/>
    <property type="evidence" value="ECO:0007669"/>
    <property type="project" value="InterPro"/>
</dbReference>
<dbReference type="EMBL" id="CT868474">
    <property type="protein sequence ID" value="CAK83547.1"/>
    <property type="molecule type" value="Genomic_DNA"/>
</dbReference>
<reference evidence="9 10" key="1">
    <citation type="journal article" date="2006" name="Nature">
        <title>Global trends of whole-genome duplications revealed by the ciliate Paramecium tetraurelia.</title>
        <authorList>
            <consortium name="Genoscope"/>
            <person name="Aury J.-M."/>
            <person name="Jaillon O."/>
            <person name="Duret L."/>
            <person name="Noel B."/>
            <person name="Jubin C."/>
            <person name="Porcel B.M."/>
            <person name="Segurens B."/>
            <person name="Daubin V."/>
            <person name="Anthouard V."/>
            <person name="Aiach N."/>
            <person name="Arnaiz O."/>
            <person name="Billaut A."/>
            <person name="Beisson J."/>
            <person name="Blanc I."/>
            <person name="Bouhouche K."/>
            <person name="Camara F."/>
            <person name="Duharcourt S."/>
            <person name="Guigo R."/>
            <person name="Gogendeau D."/>
            <person name="Katinka M."/>
            <person name="Keller A.-M."/>
            <person name="Kissmehl R."/>
            <person name="Klotz C."/>
            <person name="Koll F."/>
            <person name="Le Moue A."/>
            <person name="Lepere C."/>
            <person name="Malinsky S."/>
            <person name="Nowacki M."/>
            <person name="Nowak J.K."/>
            <person name="Plattner H."/>
            <person name="Poulain J."/>
            <person name="Ruiz F."/>
            <person name="Serrano V."/>
            <person name="Zagulski M."/>
            <person name="Dessen P."/>
            <person name="Betermier M."/>
            <person name="Weissenbach J."/>
            <person name="Scarpelli C."/>
            <person name="Schachter V."/>
            <person name="Sperling L."/>
            <person name="Meyer E."/>
            <person name="Cohen J."/>
            <person name="Wincker P."/>
        </authorList>
    </citation>
    <scope>NUCLEOTIDE SEQUENCE [LARGE SCALE GENOMIC DNA]</scope>
    <source>
        <strain evidence="9 10">Stock d4-2</strain>
    </source>
</reference>
<evidence type="ECO:0000259" key="8">
    <source>
        <dbReference type="PROSITE" id="PS50042"/>
    </source>
</evidence>
<dbReference type="CDD" id="cd00827">
    <property type="entry name" value="init_cond_enzymes"/>
    <property type="match status" value="1"/>
</dbReference>
<dbReference type="InterPro" id="IPR009029">
    <property type="entry name" value="HMG_CoA_Rdtase_sub-bd_dom_sf"/>
</dbReference>
<feature type="active site" description="Acyl-thioester intermediate" evidence="5">
    <location>
        <position position="116"/>
    </location>
</feature>
<keyword evidence="3" id="KW-0808">Transferase</keyword>
<dbReference type="InterPro" id="IPR002202">
    <property type="entry name" value="HMG_CoA_Rdtase"/>
</dbReference>
<dbReference type="NCBIfam" id="TIGR01833">
    <property type="entry name" value="HMG-CoA-S_euk"/>
    <property type="match status" value="1"/>
</dbReference>
<dbReference type="Pfam" id="PF00027">
    <property type="entry name" value="cNMP_binding"/>
    <property type="match status" value="1"/>
</dbReference>
<dbReference type="InterPro" id="IPR023074">
    <property type="entry name" value="HMG_CoA_Rdtase_cat_sf"/>
</dbReference>
<feature type="transmembrane region" description="Helical" evidence="7">
    <location>
        <begin position="1484"/>
        <end position="1509"/>
    </location>
</feature>
<evidence type="ECO:0000256" key="6">
    <source>
        <dbReference type="PIRSR" id="PIRSR610122-2"/>
    </source>
</evidence>
<dbReference type="SUPFAM" id="SSF51206">
    <property type="entry name" value="cAMP-binding domain-like"/>
    <property type="match status" value="1"/>
</dbReference>
<dbReference type="OrthoDB" id="293016at2759"/>
<dbReference type="Gene3D" id="3.40.47.10">
    <property type="match status" value="1"/>
</dbReference>
<dbReference type="PANTHER" id="PTHR43323">
    <property type="entry name" value="3-HYDROXY-3-METHYLGLUTARYL COENZYME A SYNTHASE"/>
    <property type="match status" value="1"/>
</dbReference>
<dbReference type="CDD" id="cd00038">
    <property type="entry name" value="CAP_ED"/>
    <property type="match status" value="1"/>
</dbReference>
<gene>
    <name evidence="9" type="ORF">GSPATT00017877001</name>
</gene>
<feature type="binding site" evidence="6">
    <location>
        <position position="246"/>
    </location>
    <ligand>
        <name>CoA</name>
        <dbReference type="ChEBI" id="CHEBI:57287"/>
    </ligand>
</feature>
<feature type="active site" description="Proton donor/acceptor" evidence="5">
    <location>
        <position position="237"/>
    </location>
</feature>
<dbReference type="Gene3D" id="1.10.8.660">
    <property type="match status" value="1"/>
</dbReference>
<evidence type="ECO:0000313" key="9">
    <source>
        <dbReference type="EMBL" id="CAK83547.1"/>
    </source>
</evidence>
<evidence type="ECO:0000256" key="7">
    <source>
        <dbReference type="SAM" id="Phobius"/>
    </source>
</evidence>
<dbReference type="Gene3D" id="2.60.120.10">
    <property type="entry name" value="Jelly Rolls"/>
    <property type="match status" value="1"/>
</dbReference>
<keyword evidence="4" id="KW-0560">Oxidoreductase</keyword>
<dbReference type="PROSITE" id="PS50042">
    <property type="entry name" value="CNMP_BINDING_3"/>
    <property type="match status" value="1"/>
</dbReference>
<dbReference type="NCBIfam" id="TIGR00532">
    <property type="entry name" value="HMG_CoA_R_NAD"/>
    <property type="match status" value="1"/>
</dbReference>
<evidence type="ECO:0000256" key="2">
    <source>
        <dbReference type="ARBA" id="ARBA00007661"/>
    </source>
</evidence>
<dbReference type="Pfam" id="PF08540">
    <property type="entry name" value="HMG_CoA_synt_C"/>
    <property type="match status" value="1"/>
</dbReference>
<dbReference type="CDD" id="cd00644">
    <property type="entry name" value="HMG-CoA_reductase_classII"/>
    <property type="match status" value="1"/>
</dbReference>
<dbReference type="Pfam" id="PF07885">
    <property type="entry name" value="Ion_trans_2"/>
    <property type="match status" value="1"/>
</dbReference>
<dbReference type="STRING" id="5888.A0DKI0"/>
<dbReference type="FunFam" id="3.40.47.10:FF:000129">
    <property type="entry name" value="3-hydroxy-3-methylglutaryl coenzyme A synthase"/>
    <property type="match status" value="1"/>
</dbReference>
<evidence type="ECO:0000256" key="5">
    <source>
        <dbReference type="PIRSR" id="PIRSR610122-1"/>
    </source>
</evidence>
<keyword evidence="7" id="KW-0472">Membrane</keyword>
<feature type="domain" description="Cyclic nucleotide-binding" evidence="8">
    <location>
        <begin position="1670"/>
        <end position="1771"/>
    </location>
</feature>
<dbReference type="GO" id="GO:0004421">
    <property type="term" value="F:hydroxymethylglutaryl-CoA synthase activity"/>
    <property type="evidence" value="ECO:0000318"/>
    <property type="project" value="GO_Central"/>
</dbReference>
<dbReference type="InterPro" id="IPR014710">
    <property type="entry name" value="RmlC-like_jellyroll"/>
</dbReference>
<evidence type="ECO:0000256" key="3">
    <source>
        <dbReference type="ARBA" id="ARBA00022679"/>
    </source>
</evidence>
<feature type="transmembrane region" description="Helical" evidence="7">
    <location>
        <begin position="1379"/>
        <end position="1400"/>
    </location>
</feature>
<dbReference type="GeneID" id="5036729"/>
<comment type="similarity">
    <text evidence="1">Belongs to the thiolase-like superfamily. HMG-CoA synthase family.</text>
</comment>
<keyword evidence="7" id="KW-1133">Transmembrane helix</keyword>
<keyword evidence="7" id="KW-0812">Transmembrane</keyword>
<dbReference type="Gene3D" id="1.10.287.630">
    <property type="entry name" value="Helix hairpin bin"/>
    <property type="match status" value="1"/>
</dbReference>
<feature type="binding site" evidence="6">
    <location>
        <position position="207"/>
    </location>
    <ligand>
        <name>CoA</name>
        <dbReference type="ChEBI" id="CHEBI:57287"/>
    </ligand>
</feature>
<dbReference type="SUPFAM" id="SSF56542">
    <property type="entry name" value="Substrate-binding domain of HMG-CoA reductase"/>
    <property type="match status" value="1"/>
</dbReference>
<dbReference type="InterPro" id="IPR013099">
    <property type="entry name" value="K_chnl_dom"/>
</dbReference>
<evidence type="ECO:0000256" key="4">
    <source>
        <dbReference type="ARBA" id="ARBA00023002"/>
    </source>
</evidence>
<keyword evidence="10" id="KW-1185">Reference proteome</keyword>
<accession>A0DKI0</accession>
<dbReference type="RefSeq" id="XP_001450944.1">
    <property type="nucleotide sequence ID" value="XM_001450907.1"/>
</dbReference>
<protein>
    <recommendedName>
        <fullName evidence="8">Cyclic nucleotide-binding domain-containing protein</fullName>
    </recommendedName>
</protein>
<evidence type="ECO:0000313" key="10">
    <source>
        <dbReference type="Proteomes" id="UP000000600"/>
    </source>
</evidence>
<dbReference type="Pfam" id="PF01154">
    <property type="entry name" value="HMG_CoA_synt_N"/>
    <property type="match status" value="1"/>
</dbReference>